<dbReference type="PANTHER" id="PTHR47098:SF2">
    <property type="entry name" value="PROTEIN MAK32"/>
    <property type="match status" value="1"/>
</dbReference>
<dbReference type="CDD" id="cd01943">
    <property type="entry name" value="MAK32"/>
    <property type="match status" value="1"/>
</dbReference>
<sequence>MTWFTTMGMFIIDEIHFETHSVYDIVGGAGTYGVLGARFFAKQDKAKDIGWIVDAGNDFPQSVEEQITSWDTGLVMRRDPSRKTTRGWNSYGDNDLRSFKYLTPKKRIEVSDLQECGLDSSRSIHVICSPDRCMKICSDLANGPRQDQQVFLWEPVPDCCCPETFPTMLQALNSVQVLSPNCHEAALFVGIPEPTTVSEIESLVYDYWAPHLDKLKTVFVLRCGKLGVLVYSDKKLKWYPAYHQSSEKVIDPTGGGNTFVGGFLYGYLESDGDLDTAASYGNVAAGLAVEQVGVPLLTYQRGQELWNDTTIEQRLDVYASLLKASN</sequence>
<dbReference type="AlphaFoldDB" id="A0A1D8NI34"/>
<dbReference type="Pfam" id="PF00294">
    <property type="entry name" value="PfkB"/>
    <property type="match status" value="1"/>
</dbReference>
<protein>
    <recommendedName>
        <fullName evidence="1">Carbohydrate kinase PfkB domain-containing protein</fullName>
    </recommendedName>
</protein>
<dbReference type="Gene3D" id="3.40.1190.20">
    <property type="match status" value="1"/>
</dbReference>
<gene>
    <name evidence="2" type="ORF">YALI1_E14889g</name>
</gene>
<feature type="domain" description="Carbohydrate kinase PfkB" evidence="1">
    <location>
        <begin position="164"/>
        <end position="294"/>
    </location>
</feature>
<dbReference type="PANTHER" id="PTHR47098">
    <property type="entry name" value="PROTEIN MAK32"/>
    <property type="match status" value="1"/>
</dbReference>
<dbReference type="VEuPathDB" id="FungiDB:YALI0_E12067g"/>
<dbReference type="InterPro" id="IPR011611">
    <property type="entry name" value="PfkB_dom"/>
</dbReference>
<evidence type="ECO:0000259" key="1">
    <source>
        <dbReference type="Pfam" id="PF00294"/>
    </source>
</evidence>
<evidence type="ECO:0000313" key="2">
    <source>
        <dbReference type="EMBL" id="AOW05306.1"/>
    </source>
</evidence>
<reference evidence="2 3" key="1">
    <citation type="journal article" date="2016" name="PLoS ONE">
        <title>Sequence Assembly of Yarrowia lipolytica Strain W29/CLIB89 Shows Transposable Element Diversity.</title>
        <authorList>
            <person name="Magnan C."/>
            <person name="Yu J."/>
            <person name="Chang I."/>
            <person name="Jahn E."/>
            <person name="Kanomata Y."/>
            <person name="Wu J."/>
            <person name="Zeller M."/>
            <person name="Oakes M."/>
            <person name="Baldi P."/>
            <person name="Sandmeyer S."/>
        </authorList>
    </citation>
    <scope>NUCLEOTIDE SEQUENCE [LARGE SCALE GENOMIC DNA]</scope>
    <source>
        <strain evidence="3">CLIB89(W29)</strain>
    </source>
</reference>
<accession>A0A1D8NI34</accession>
<dbReference type="GeneID" id="2912810"/>
<proteinExistence type="predicted"/>
<dbReference type="InterPro" id="IPR034094">
    <property type="entry name" value="Mak32"/>
</dbReference>
<name>A0A1D8NI34_YARLL</name>
<dbReference type="RefSeq" id="XP_503846.3">
    <property type="nucleotide sequence ID" value="XM_503846.3"/>
</dbReference>
<dbReference type="EMBL" id="CP017557">
    <property type="protein sequence ID" value="AOW05306.1"/>
    <property type="molecule type" value="Genomic_DNA"/>
</dbReference>
<dbReference type="SUPFAM" id="SSF53613">
    <property type="entry name" value="Ribokinase-like"/>
    <property type="match status" value="1"/>
</dbReference>
<dbReference type="eggNOG" id="ENOG502RXN8">
    <property type="taxonomic scope" value="Eukaryota"/>
</dbReference>
<dbReference type="KEGG" id="yli:2912810"/>
<organism evidence="2 3">
    <name type="scientific">Yarrowia lipolytica</name>
    <name type="common">Candida lipolytica</name>
    <dbReference type="NCBI Taxonomy" id="4952"/>
    <lineage>
        <taxon>Eukaryota</taxon>
        <taxon>Fungi</taxon>
        <taxon>Dikarya</taxon>
        <taxon>Ascomycota</taxon>
        <taxon>Saccharomycotina</taxon>
        <taxon>Dipodascomycetes</taxon>
        <taxon>Dipodascales</taxon>
        <taxon>Dipodascales incertae sedis</taxon>
        <taxon>Yarrowia</taxon>
    </lineage>
</organism>
<evidence type="ECO:0000313" key="3">
    <source>
        <dbReference type="Proteomes" id="UP000182444"/>
    </source>
</evidence>
<dbReference type="VEuPathDB" id="FungiDB:YALI1_E14889g"/>
<dbReference type="InterPro" id="IPR029056">
    <property type="entry name" value="Ribokinase-like"/>
</dbReference>
<dbReference type="Proteomes" id="UP000182444">
    <property type="component" value="Chromosome 1E"/>
</dbReference>